<dbReference type="GO" id="GO:0043139">
    <property type="term" value="F:5'-3' DNA helicase activity"/>
    <property type="evidence" value="ECO:0007669"/>
    <property type="project" value="InterPro"/>
</dbReference>
<dbReference type="GO" id="GO:0003697">
    <property type="term" value="F:single-stranded DNA binding"/>
    <property type="evidence" value="ECO:0007669"/>
    <property type="project" value="InterPro"/>
</dbReference>
<dbReference type="CDD" id="cd03364">
    <property type="entry name" value="TOPRIM_DnaG_primases"/>
    <property type="match status" value="1"/>
</dbReference>
<dbReference type="GO" id="GO:0006260">
    <property type="term" value="P:DNA replication"/>
    <property type="evidence" value="ECO:0007669"/>
    <property type="project" value="InterPro"/>
</dbReference>
<dbReference type="Gene3D" id="3.40.1360.10">
    <property type="match status" value="1"/>
</dbReference>
<dbReference type="SUPFAM" id="SSF56731">
    <property type="entry name" value="DNA primase core"/>
    <property type="match status" value="1"/>
</dbReference>
<accession>A0A0G0SCG8</accession>
<evidence type="ECO:0000259" key="1">
    <source>
        <dbReference type="PROSITE" id="PS51199"/>
    </source>
</evidence>
<dbReference type="InterPro" id="IPR027032">
    <property type="entry name" value="Twinkle-like"/>
</dbReference>
<comment type="caution">
    <text evidence="2">The sequence shown here is derived from an EMBL/GenBank/DDBJ whole genome shotgun (WGS) entry which is preliminary data.</text>
</comment>
<dbReference type="PANTHER" id="PTHR12873:SF0">
    <property type="entry name" value="TWINKLE MTDNA HELICASE"/>
    <property type="match status" value="1"/>
</dbReference>
<dbReference type="InterPro" id="IPR027417">
    <property type="entry name" value="P-loop_NTPase"/>
</dbReference>
<organism evidence="2 3">
    <name type="scientific">Candidatus Woesebacteria bacterium GW2011_GWA1_40_45</name>
    <dbReference type="NCBI Taxonomy" id="1618554"/>
    <lineage>
        <taxon>Bacteria</taxon>
        <taxon>Candidatus Woeseibacteriota</taxon>
    </lineage>
</organism>
<reference evidence="2 3" key="1">
    <citation type="journal article" date="2015" name="Nature">
        <title>rRNA introns, odd ribosomes, and small enigmatic genomes across a large radiation of phyla.</title>
        <authorList>
            <person name="Brown C.T."/>
            <person name="Hug L.A."/>
            <person name="Thomas B.C."/>
            <person name="Sharon I."/>
            <person name="Castelle C.J."/>
            <person name="Singh A."/>
            <person name="Wilkins M.J."/>
            <person name="Williams K.H."/>
            <person name="Banfield J.F."/>
        </authorList>
    </citation>
    <scope>NUCLEOTIDE SEQUENCE [LARGE SCALE GENOMIC DNA]</scope>
</reference>
<dbReference type="Gene3D" id="3.40.50.300">
    <property type="entry name" value="P-loop containing nucleotide triphosphate hydrolases"/>
    <property type="match status" value="1"/>
</dbReference>
<dbReference type="Pfam" id="PF13155">
    <property type="entry name" value="Toprim_2"/>
    <property type="match status" value="1"/>
</dbReference>
<protein>
    <recommendedName>
        <fullName evidence="1">SF4 helicase domain-containing protein</fullName>
    </recommendedName>
</protein>
<gene>
    <name evidence="2" type="ORF">UU03_C0025G0008</name>
</gene>
<evidence type="ECO:0000313" key="2">
    <source>
        <dbReference type="EMBL" id="KKR62544.1"/>
    </source>
</evidence>
<dbReference type="GO" id="GO:0005524">
    <property type="term" value="F:ATP binding"/>
    <property type="evidence" value="ECO:0007669"/>
    <property type="project" value="InterPro"/>
</dbReference>
<name>A0A0G0SCG8_9BACT</name>
<dbReference type="InterPro" id="IPR034151">
    <property type="entry name" value="TOPRIM_DnaG_bac"/>
</dbReference>
<dbReference type="SUPFAM" id="SSF57783">
    <property type="entry name" value="Zinc beta-ribbon"/>
    <property type="match status" value="1"/>
</dbReference>
<dbReference type="Pfam" id="PF03796">
    <property type="entry name" value="DnaB_C"/>
    <property type="match status" value="1"/>
</dbReference>
<dbReference type="Proteomes" id="UP000034613">
    <property type="component" value="Unassembled WGS sequence"/>
</dbReference>
<evidence type="ECO:0000313" key="3">
    <source>
        <dbReference type="Proteomes" id="UP000034613"/>
    </source>
</evidence>
<dbReference type="InterPro" id="IPR007694">
    <property type="entry name" value="DNA_helicase_DnaB-like_C"/>
</dbReference>
<dbReference type="InterPro" id="IPR036977">
    <property type="entry name" value="DNA_primase_Znf_CHC2"/>
</dbReference>
<dbReference type="PANTHER" id="PTHR12873">
    <property type="entry name" value="T7-LIKE MITOCHONDRIAL DNA HELICASE"/>
    <property type="match status" value="1"/>
</dbReference>
<sequence length="566" mass="64881">MLGLTFVNENNIEYQSATEAELVIKTCPFCGDERFKLYVNKTTGLYNCKLCGHSGNLYMLKAKYGVLDDIAQADILRKKYKPLIFSNIQTSQDALVKNESAKKYLYQRGFSDKTIEFFKLGLKEDWITIPHIFEKELWNFKMRRWQGDKAFKRVSGQPTVLFNVDNLDYSKKAVVLVESETDCMAAWQMGIENVVGLTGGAQSFKPEWLTLFNKFKQVFVVLNSDEAGQSGAKKIAEKIGFPKCYNVVLPTKDVNDYLKEKDVSLFKKFIKENAYRFSIKSVTQISDYVNKIDTWFDEDGSLEGLRLDNFPKLDKILNGFKAEDLIILMGDSGVGKTTWILNAVLQMVKTDKKCLLFCLEGKINYYILRMMSIHSGKKLEELRSNETEWEILKDEFSEYPLYFYSGSQAEMDPKRMSELLPAAVKLYDIEFVAIDNLQKFVKGVHDIFQRTGEAVSILKDLSVDLKIPILMISHITKRKYDSKSPITMHDAKSSSTIYQDADVVLIISVHKNGDYEIVVEKNRMGEGGIRIPISLNKSIAKYYETEGVPIENSKESQKEIDDMWDK</sequence>
<feature type="domain" description="SF4 helicase" evidence="1">
    <location>
        <begin position="299"/>
        <end position="549"/>
    </location>
</feature>
<dbReference type="SUPFAM" id="SSF52540">
    <property type="entry name" value="P-loop containing nucleoside triphosphate hydrolases"/>
    <property type="match status" value="1"/>
</dbReference>
<dbReference type="Gene3D" id="3.90.580.10">
    <property type="entry name" value="Zinc finger, CHC2-type domain"/>
    <property type="match status" value="1"/>
</dbReference>
<dbReference type="GO" id="GO:0008270">
    <property type="term" value="F:zinc ion binding"/>
    <property type="evidence" value="ECO:0007669"/>
    <property type="project" value="InterPro"/>
</dbReference>
<dbReference type="PROSITE" id="PS51199">
    <property type="entry name" value="SF4_HELICASE"/>
    <property type="match status" value="1"/>
</dbReference>
<dbReference type="EMBL" id="LBZB01000025">
    <property type="protein sequence ID" value="KKR62544.1"/>
    <property type="molecule type" value="Genomic_DNA"/>
</dbReference>
<dbReference type="AlphaFoldDB" id="A0A0G0SCG8"/>
<proteinExistence type="predicted"/>